<name>A0A2J8R822_PONAB</name>
<sequence length="133" mass="15424">MRRSKADVERYIASVQGSAPSPREKSMKGLYFAKLYYEAKEYDLAKKYICTYGQERDPKAHRFLGLLYELEENTDKAVECYRRSVELNPTQKDLVLKIAELLCKNDVTDGRAKYWVERAAKLFPGSPAVYKLK</sequence>
<dbReference type="SMART" id="SM00028">
    <property type="entry name" value="TPR"/>
    <property type="match status" value="1"/>
</dbReference>
<organism evidence="2">
    <name type="scientific">Pongo abelii</name>
    <name type="common">Sumatran orangutan</name>
    <name type="synonym">Pongo pygmaeus abelii</name>
    <dbReference type="NCBI Taxonomy" id="9601"/>
    <lineage>
        <taxon>Eukaryota</taxon>
        <taxon>Metazoa</taxon>
        <taxon>Chordata</taxon>
        <taxon>Craniata</taxon>
        <taxon>Vertebrata</taxon>
        <taxon>Euteleostomi</taxon>
        <taxon>Mammalia</taxon>
        <taxon>Eutheria</taxon>
        <taxon>Euarchontoglires</taxon>
        <taxon>Primates</taxon>
        <taxon>Haplorrhini</taxon>
        <taxon>Catarrhini</taxon>
        <taxon>Hominidae</taxon>
        <taxon>Pongo</taxon>
    </lineage>
</organism>
<dbReference type="STRING" id="9601.ENSPPYP00000013535"/>
<reference evidence="2" key="1">
    <citation type="submission" date="2017-12" db="EMBL/GenBank/DDBJ databases">
        <title>High-resolution comparative analysis of great ape genomes.</title>
        <authorList>
            <person name="Pollen A."/>
            <person name="Hastie A."/>
            <person name="Hormozdiari F."/>
            <person name="Dougherty M."/>
            <person name="Liu R."/>
            <person name="Chaisson M."/>
            <person name="Hoppe E."/>
            <person name="Hill C."/>
            <person name="Pang A."/>
            <person name="Hillier L."/>
            <person name="Baker C."/>
            <person name="Armstrong J."/>
            <person name="Shendure J."/>
            <person name="Paten B."/>
            <person name="Wilson R."/>
            <person name="Chao H."/>
            <person name="Schneider V."/>
            <person name="Ventura M."/>
            <person name="Kronenberg Z."/>
            <person name="Murali S."/>
            <person name="Gordon D."/>
            <person name="Cantsilieris S."/>
            <person name="Munson K."/>
            <person name="Nelson B."/>
            <person name="Raja A."/>
            <person name="Underwood J."/>
            <person name="Diekhans M."/>
            <person name="Fiddes I."/>
            <person name="Haussler D."/>
            <person name="Eichler E."/>
        </authorList>
    </citation>
    <scope>NUCLEOTIDE SEQUENCE [LARGE SCALE GENOMIC DNA]</scope>
    <source>
        <strain evidence="2">Susie</strain>
    </source>
</reference>
<feature type="non-terminal residue" evidence="2">
    <location>
        <position position="133"/>
    </location>
</feature>
<evidence type="ECO:0000313" key="2">
    <source>
        <dbReference type="EMBL" id="PNJ04650.1"/>
    </source>
</evidence>
<dbReference type="PROSITE" id="PS50005">
    <property type="entry name" value="TPR"/>
    <property type="match status" value="1"/>
</dbReference>
<dbReference type="Gene3D" id="1.25.40.10">
    <property type="entry name" value="Tetratricopeptide repeat domain"/>
    <property type="match status" value="1"/>
</dbReference>
<protein>
    <submittedName>
        <fullName evidence="2">Uncharacterized protein</fullName>
    </submittedName>
</protein>
<dbReference type="InterPro" id="IPR019734">
    <property type="entry name" value="TPR_rpt"/>
</dbReference>
<proteinExistence type="predicted"/>
<feature type="repeat" description="TPR" evidence="1">
    <location>
        <begin position="58"/>
        <end position="91"/>
    </location>
</feature>
<evidence type="ECO:0000256" key="1">
    <source>
        <dbReference type="PROSITE-ProRule" id="PRU00339"/>
    </source>
</evidence>
<dbReference type="SUPFAM" id="SSF81901">
    <property type="entry name" value="HCP-like"/>
    <property type="match status" value="1"/>
</dbReference>
<dbReference type="FunFam" id="1.25.40.10:FF:000114">
    <property type="entry name" value="E3 SUMO-protein ligase RanBP2 isoform X1"/>
    <property type="match status" value="1"/>
</dbReference>
<comment type="caution">
    <text evidence="2">The sequence shown here is derived from an EMBL/GenBank/DDBJ whole genome shotgun (WGS) entry which is preliminary data.</text>
</comment>
<accession>A0A2J8R822</accession>
<gene>
    <name evidence="2" type="ORF">CR201_G0053059</name>
</gene>
<dbReference type="Pfam" id="PF00515">
    <property type="entry name" value="TPR_1"/>
    <property type="match status" value="1"/>
</dbReference>
<dbReference type="EMBL" id="NDHI03003735">
    <property type="protein sequence ID" value="PNJ04650.1"/>
    <property type="molecule type" value="Genomic_DNA"/>
</dbReference>
<dbReference type="InterPro" id="IPR011990">
    <property type="entry name" value="TPR-like_helical_dom_sf"/>
</dbReference>
<keyword evidence="1" id="KW-0802">TPR repeat</keyword>
<dbReference type="AlphaFoldDB" id="A0A2J8R822"/>